<dbReference type="AlphaFoldDB" id="A0A4C1TZG1"/>
<dbReference type="Proteomes" id="UP000299102">
    <property type="component" value="Unassembled WGS sequence"/>
</dbReference>
<organism evidence="2 3">
    <name type="scientific">Eumeta variegata</name>
    <name type="common">Bagworm moth</name>
    <name type="synonym">Eumeta japonica</name>
    <dbReference type="NCBI Taxonomy" id="151549"/>
    <lineage>
        <taxon>Eukaryota</taxon>
        <taxon>Metazoa</taxon>
        <taxon>Ecdysozoa</taxon>
        <taxon>Arthropoda</taxon>
        <taxon>Hexapoda</taxon>
        <taxon>Insecta</taxon>
        <taxon>Pterygota</taxon>
        <taxon>Neoptera</taxon>
        <taxon>Endopterygota</taxon>
        <taxon>Lepidoptera</taxon>
        <taxon>Glossata</taxon>
        <taxon>Ditrysia</taxon>
        <taxon>Tineoidea</taxon>
        <taxon>Psychidae</taxon>
        <taxon>Oiketicinae</taxon>
        <taxon>Eumeta</taxon>
    </lineage>
</organism>
<keyword evidence="3" id="KW-1185">Reference proteome</keyword>
<feature type="region of interest" description="Disordered" evidence="1">
    <location>
        <begin position="39"/>
        <end position="59"/>
    </location>
</feature>
<gene>
    <name evidence="2" type="ORF">EVAR_15804_1</name>
</gene>
<evidence type="ECO:0000313" key="3">
    <source>
        <dbReference type="Proteomes" id="UP000299102"/>
    </source>
</evidence>
<sequence length="117" mass="12871">MLSSAVRVLKQDFDRKGGSDVRCRNRAAPETATKLKLRGTLGRADGDAKDKPAAAPAQSPSVLSAIHQKKCYVLAVIGILKFAQAWINVRRTVCRRTVCLHRRVLAVMSFRDDKPLG</sequence>
<name>A0A4C1TZG1_EUMVA</name>
<accession>A0A4C1TZG1</accession>
<evidence type="ECO:0000256" key="1">
    <source>
        <dbReference type="SAM" id="MobiDB-lite"/>
    </source>
</evidence>
<reference evidence="2 3" key="1">
    <citation type="journal article" date="2019" name="Commun. Biol.">
        <title>The bagworm genome reveals a unique fibroin gene that provides high tensile strength.</title>
        <authorList>
            <person name="Kono N."/>
            <person name="Nakamura H."/>
            <person name="Ohtoshi R."/>
            <person name="Tomita M."/>
            <person name="Numata K."/>
            <person name="Arakawa K."/>
        </authorList>
    </citation>
    <scope>NUCLEOTIDE SEQUENCE [LARGE SCALE GENOMIC DNA]</scope>
</reference>
<comment type="caution">
    <text evidence="2">The sequence shown here is derived from an EMBL/GenBank/DDBJ whole genome shotgun (WGS) entry which is preliminary data.</text>
</comment>
<proteinExistence type="predicted"/>
<evidence type="ECO:0000313" key="2">
    <source>
        <dbReference type="EMBL" id="GBP19455.1"/>
    </source>
</evidence>
<dbReference type="EMBL" id="BGZK01000108">
    <property type="protein sequence ID" value="GBP19455.1"/>
    <property type="molecule type" value="Genomic_DNA"/>
</dbReference>
<protein>
    <submittedName>
        <fullName evidence="2">Uncharacterized protein</fullName>
    </submittedName>
</protein>